<dbReference type="AlphaFoldDB" id="A0A2I2FV05"/>
<reference evidence="2 3" key="1">
    <citation type="submission" date="2016-12" db="EMBL/GenBank/DDBJ databases">
        <title>The genomes of Aspergillus section Nigri reveals drivers in fungal speciation.</title>
        <authorList>
            <consortium name="DOE Joint Genome Institute"/>
            <person name="Vesth T.C."/>
            <person name="Nybo J."/>
            <person name="Theobald S."/>
            <person name="Brandl J."/>
            <person name="Frisvad J.C."/>
            <person name="Nielsen K.F."/>
            <person name="Lyhne E.K."/>
            <person name="Kogle M.E."/>
            <person name="Kuo A."/>
            <person name="Riley R."/>
            <person name="Clum A."/>
            <person name="Nolan M."/>
            <person name="Lipzen A."/>
            <person name="Salamov A."/>
            <person name="Henrissat B."/>
            <person name="Wiebenga A."/>
            <person name="De Vries R.P."/>
            <person name="Grigoriev I.V."/>
            <person name="Mortensen U.H."/>
            <person name="Andersen M.R."/>
            <person name="Baker S.E."/>
        </authorList>
    </citation>
    <scope>NUCLEOTIDE SEQUENCE [LARGE SCALE GENOMIC DNA]</scope>
    <source>
        <strain evidence="2 3">IBT 23096</strain>
    </source>
</reference>
<sequence>MHVSPYFQGKRETQTPGVSNEPTLPAALQPRPTKILAERDRYVEMLERDRQHLIDGLRKLYHHTVEECPGEPLAPYLGDQQRPPVHEILSRLQVLSEPKDSELTGQTAATGTTIETPEPCLSCPNLLADLPGSDDALTPSTPSGFDFDFSVPEPQWPVLDSDPTCQSQESVAYTNATADVEELPLQEEWPMQGGTGYLLPRTHEVQNTSIDEIQWPPTFQEHALEPTVVSKRPLPWEYWPMQTTGSGAIDVQNELIDVTQWDFYNPMNDWTGLL</sequence>
<protein>
    <submittedName>
        <fullName evidence="2">Uncharacterized protein</fullName>
    </submittedName>
</protein>
<dbReference type="GeneID" id="36550908"/>
<dbReference type="EMBL" id="MSFO01000009">
    <property type="protein sequence ID" value="PLB44454.1"/>
    <property type="molecule type" value="Genomic_DNA"/>
</dbReference>
<accession>A0A2I2FV05</accession>
<name>A0A2I2FV05_9EURO</name>
<dbReference type="Proteomes" id="UP000234275">
    <property type="component" value="Unassembled WGS sequence"/>
</dbReference>
<evidence type="ECO:0000313" key="3">
    <source>
        <dbReference type="Proteomes" id="UP000234275"/>
    </source>
</evidence>
<feature type="region of interest" description="Disordered" evidence="1">
    <location>
        <begin position="1"/>
        <end position="30"/>
    </location>
</feature>
<dbReference type="RefSeq" id="XP_024699756.1">
    <property type="nucleotide sequence ID" value="XM_024843209.1"/>
</dbReference>
<proteinExistence type="predicted"/>
<evidence type="ECO:0000256" key="1">
    <source>
        <dbReference type="SAM" id="MobiDB-lite"/>
    </source>
</evidence>
<evidence type="ECO:0000313" key="2">
    <source>
        <dbReference type="EMBL" id="PLB44454.1"/>
    </source>
</evidence>
<dbReference type="VEuPathDB" id="FungiDB:P170DRAFT_286565"/>
<dbReference type="OrthoDB" id="10463989at2759"/>
<organism evidence="2 3">
    <name type="scientific">Aspergillus steynii IBT 23096</name>
    <dbReference type="NCBI Taxonomy" id="1392250"/>
    <lineage>
        <taxon>Eukaryota</taxon>
        <taxon>Fungi</taxon>
        <taxon>Dikarya</taxon>
        <taxon>Ascomycota</taxon>
        <taxon>Pezizomycotina</taxon>
        <taxon>Eurotiomycetes</taxon>
        <taxon>Eurotiomycetidae</taxon>
        <taxon>Eurotiales</taxon>
        <taxon>Aspergillaceae</taxon>
        <taxon>Aspergillus</taxon>
        <taxon>Aspergillus subgen. Circumdati</taxon>
    </lineage>
</organism>
<comment type="caution">
    <text evidence="2">The sequence shown here is derived from an EMBL/GenBank/DDBJ whole genome shotgun (WGS) entry which is preliminary data.</text>
</comment>
<gene>
    <name evidence="2" type="ORF">P170DRAFT_286565</name>
</gene>
<keyword evidence="3" id="KW-1185">Reference proteome</keyword>